<dbReference type="EMBL" id="GADI01003787">
    <property type="protein sequence ID" value="JAA70021.1"/>
    <property type="molecule type" value="mRNA"/>
</dbReference>
<protein>
    <submittedName>
        <fullName evidence="1">Putative jockey ele1 orf2-h 1e-120-j 4</fullName>
    </submittedName>
</protein>
<accession>A0A0K8RG16</accession>
<dbReference type="AlphaFoldDB" id="A0A0K8RG16"/>
<dbReference type="PANTHER" id="PTHR33332">
    <property type="entry name" value="REVERSE TRANSCRIPTASE DOMAIN-CONTAINING PROTEIN"/>
    <property type="match status" value="1"/>
</dbReference>
<reference evidence="1" key="1">
    <citation type="submission" date="2012-12" db="EMBL/GenBank/DDBJ databases">
        <title>Identification and characterization of a phenylalanine ammonia-lyase gene family in Isatis indigotica Fort.</title>
        <authorList>
            <person name="Liu Q."/>
            <person name="Chen J."/>
            <person name="Zhou X."/>
            <person name="Di P."/>
            <person name="Xiao Y."/>
            <person name="Xuan H."/>
            <person name="Zhang L."/>
            <person name="Chen W."/>
        </authorList>
    </citation>
    <scope>NUCLEOTIDE SEQUENCE</scope>
    <source>
        <tissue evidence="1">Salivary gland</tissue>
    </source>
</reference>
<sequence>MSITKSFTVTQSQYSLLSQHLEHVSSYKYLGIHFTDTLSWNDHIEYITSSALKTLGFLRRTLYLAPPKTKLLAYKTIVLPKLEYACTIWNPHQTYLLQRLESVQNKAVRFICNNYSPETSASALKASNNLSALELRRKITRLCFFHSIYYSDSPFKSVYCRPASFISHRLDHSRKLEPIFSRTNTFLFSPLLLCIRDWNTLPDHIVTDSNPISFRDQCSLLYNYSP</sequence>
<name>A0A0K8RG16_IXORI</name>
<proteinExistence type="evidence at transcript level"/>
<evidence type="ECO:0000313" key="1">
    <source>
        <dbReference type="EMBL" id="JAA70021.1"/>
    </source>
</evidence>
<dbReference type="PRINTS" id="PR01345">
    <property type="entry name" value="CERVTRCPTASE"/>
</dbReference>
<organism evidence="1">
    <name type="scientific">Ixodes ricinus</name>
    <name type="common">Common tick</name>
    <name type="synonym">Acarus ricinus</name>
    <dbReference type="NCBI Taxonomy" id="34613"/>
    <lineage>
        <taxon>Eukaryota</taxon>
        <taxon>Metazoa</taxon>
        <taxon>Ecdysozoa</taxon>
        <taxon>Arthropoda</taxon>
        <taxon>Chelicerata</taxon>
        <taxon>Arachnida</taxon>
        <taxon>Acari</taxon>
        <taxon>Parasitiformes</taxon>
        <taxon>Ixodida</taxon>
        <taxon>Ixodoidea</taxon>
        <taxon>Ixodidae</taxon>
        <taxon>Ixodinae</taxon>
        <taxon>Ixodes</taxon>
    </lineage>
</organism>